<dbReference type="AlphaFoldDB" id="A0A517RHF6"/>
<evidence type="ECO:0008006" key="6">
    <source>
        <dbReference type="Google" id="ProtNLM"/>
    </source>
</evidence>
<keyword evidence="3" id="KW-0732">Signal</keyword>
<dbReference type="OrthoDB" id="214204at2"/>
<protein>
    <recommendedName>
        <fullName evidence="6">LTXXQ motif protein</fullName>
    </recommendedName>
</protein>
<evidence type="ECO:0000313" key="4">
    <source>
        <dbReference type="EMBL" id="QDT43311.1"/>
    </source>
</evidence>
<evidence type="ECO:0000313" key="5">
    <source>
        <dbReference type="Proteomes" id="UP000317171"/>
    </source>
</evidence>
<dbReference type="KEGG" id="gaz:Pan241w_34110"/>
<organism evidence="4 5">
    <name type="scientific">Gimesia alba</name>
    <dbReference type="NCBI Taxonomy" id="2527973"/>
    <lineage>
        <taxon>Bacteria</taxon>
        <taxon>Pseudomonadati</taxon>
        <taxon>Planctomycetota</taxon>
        <taxon>Planctomycetia</taxon>
        <taxon>Planctomycetales</taxon>
        <taxon>Planctomycetaceae</taxon>
        <taxon>Gimesia</taxon>
    </lineage>
</organism>
<dbReference type="Proteomes" id="UP000317171">
    <property type="component" value="Chromosome"/>
</dbReference>
<name>A0A517RHF6_9PLAN</name>
<feature type="chain" id="PRO_5021945068" description="LTXXQ motif protein" evidence="3">
    <location>
        <begin position="25"/>
        <end position="130"/>
    </location>
</feature>
<evidence type="ECO:0000256" key="2">
    <source>
        <dbReference type="SAM" id="MobiDB-lite"/>
    </source>
</evidence>
<evidence type="ECO:0000256" key="3">
    <source>
        <dbReference type="SAM" id="SignalP"/>
    </source>
</evidence>
<feature type="compositionally biased region" description="Basic residues" evidence="2">
    <location>
        <begin position="47"/>
        <end position="58"/>
    </location>
</feature>
<gene>
    <name evidence="4" type="ORF">Pan241w_34110</name>
</gene>
<evidence type="ECO:0000256" key="1">
    <source>
        <dbReference type="SAM" id="Coils"/>
    </source>
</evidence>
<feature type="compositionally biased region" description="Basic and acidic residues" evidence="2">
    <location>
        <begin position="31"/>
        <end position="46"/>
    </location>
</feature>
<feature type="signal peptide" evidence="3">
    <location>
        <begin position="1"/>
        <end position="24"/>
    </location>
</feature>
<reference evidence="4 5" key="1">
    <citation type="submission" date="2019-02" db="EMBL/GenBank/DDBJ databases">
        <title>Deep-cultivation of Planctomycetes and their phenomic and genomic characterization uncovers novel biology.</title>
        <authorList>
            <person name="Wiegand S."/>
            <person name="Jogler M."/>
            <person name="Boedeker C."/>
            <person name="Pinto D."/>
            <person name="Vollmers J."/>
            <person name="Rivas-Marin E."/>
            <person name="Kohn T."/>
            <person name="Peeters S.H."/>
            <person name="Heuer A."/>
            <person name="Rast P."/>
            <person name="Oberbeckmann S."/>
            <person name="Bunk B."/>
            <person name="Jeske O."/>
            <person name="Meyerdierks A."/>
            <person name="Storesund J.E."/>
            <person name="Kallscheuer N."/>
            <person name="Luecker S."/>
            <person name="Lage O.M."/>
            <person name="Pohl T."/>
            <person name="Merkel B.J."/>
            <person name="Hornburger P."/>
            <person name="Mueller R.-W."/>
            <person name="Bruemmer F."/>
            <person name="Labrenz M."/>
            <person name="Spormann A.M."/>
            <person name="Op den Camp H."/>
            <person name="Overmann J."/>
            <person name="Amann R."/>
            <person name="Jetten M.S.M."/>
            <person name="Mascher T."/>
            <person name="Medema M.H."/>
            <person name="Devos D.P."/>
            <person name="Kaster A.-K."/>
            <person name="Ovreas L."/>
            <person name="Rohde M."/>
            <person name="Galperin M.Y."/>
            <person name="Jogler C."/>
        </authorList>
    </citation>
    <scope>NUCLEOTIDE SEQUENCE [LARGE SCALE GENOMIC DNA]</scope>
    <source>
        <strain evidence="4 5">Pan241w</strain>
    </source>
</reference>
<dbReference type="EMBL" id="CP036269">
    <property type="protein sequence ID" value="QDT43311.1"/>
    <property type="molecule type" value="Genomic_DNA"/>
</dbReference>
<feature type="coiled-coil region" evidence="1">
    <location>
        <begin position="76"/>
        <end position="107"/>
    </location>
</feature>
<sequence precursor="true">MFQQKALKLFVVWFTGIALTICTADSVPAQKKAEDPAKSSAKETKTTRKKPKGRVPAHYGKLKLSKEQKDKIYSIRAEYKTQIDSLKKQLEALKEKEKQECETVLTADQKKDLTKFVAEAASKRKARSKN</sequence>
<keyword evidence="1" id="KW-0175">Coiled coil</keyword>
<dbReference type="RefSeq" id="WP_145217888.1">
    <property type="nucleotide sequence ID" value="NZ_CP036269.1"/>
</dbReference>
<feature type="region of interest" description="Disordered" evidence="2">
    <location>
        <begin position="28"/>
        <end position="58"/>
    </location>
</feature>
<keyword evidence="5" id="KW-1185">Reference proteome</keyword>
<accession>A0A517RHF6</accession>
<proteinExistence type="predicted"/>